<sequence>MRLTAAPTTRPISKTRRLAALCLLTAALVVPAATSCGSPGSATGAQDGTEIPVYVLNFHGAEEGRSDQRPGDLTLSEFSTLSQVVWQSWGPTRATGAGKLSGTWCLPGCMDRPYEATVTLSNVSPVKGKGYFTKYEIVALVPEDQRDKADLTGALPTP</sequence>
<gene>
    <name evidence="2" type="ORF">Pka01_16440</name>
</gene>
<accession>A0A8J3LUJ2</accession>
<feature type="signal peptide" evidence="1">
    <location>
        <begin position="1"/>
        <end position="32"/>
    </location>
</feature>
<reference evidence="2 3" key="1">
    <citation type="submission" date="2021-01" db="EMBL/GenBank/DDBJ databases">
        <title>Whole genome shotgun sequence of Planotetraspora kaengkrachanensis NBRC 104272.</title>
        <authorList>
            <person name="Komaki H."/>
            <person name="Tamura T."/>
        </authorList>
    </citation>
    <scope>NUCLEOTIDE SEQUENCE [LARGE SCALE GENOMIC DNA]</scope>
    <source>
        <strain evidence="2 3">NBRC 104272</strain>
    </source>
</reference>
<evidence type="ECO:0000313" key="3">
    <source>
        <dbReference type="Proteomes" id="UP000630097"/>
    </source>
</evidence>
<feature type="chain" id="PRO_5035204583" description="Lipoprotein" evidence="1">
    <location>
        <begin position="33"/>
        <end position="158"/>
    </location>
</feature>
<keyword evidence="3" id="KW-1185">Reference proteome</keyword>
<protein>
    <recommendedName>
        <fullName evidence="4">Lipoprotein</fullName>
    </recommendedName>
</protein>
<evidence type="ECO:0000313" key="2">
    <source>
        <dbReference type="EMBL" id="GIG78517.1"/>
    </source>
</evidence>
<dbReference type="RefSeq" id="WP_203881975.1">
    <property type="nucleotide sequence ID" value="NZ_BAABHH010000006.1"/>
</dbReference>
<name>A0A8J3LUJ2_9ACTN</name>
<evidence type="ECO:0008006" key="4">
    <source>
        <dbReference type="Google" id="ProtNLM"/>
    </source>
</evidence>
<evidence type="ECO:0000256" key="1">
    <source>
        <dbReference type="SAM" id="SignalP"/>
    </source>
</evidence>
<organism evidence="2 3">
    <name type="scientific">Planotetraspora kaengkrachanensis</name>
    <dbReference type="NCBI Taxonomy" id="575193"/>
    <lineage>
        <taxon>Bacteria</taxon>
        <taxon>Bacillati</taxon>
        <taxon>Actinomycetota</taxon>
        <taxon>Actinomycetes</taxon>
        <taxon>Streptosporangiales</taxon>
        <taxon>Streptosporangiaceae</taxon>
        <taxon>Planotetraspora</taxon>
    </lineage>
</organism>
<dbReference type="EMBL" id="BONV01000004">
    <property type="protein sequence ID" value="GIG78517.1"/>
    <property type="molecule type" value="Genomic_DNA"/>
</dbReference>
<keyword evidence="1" id="KW-0732">Signal</keyword>
<proteinExistence type="predicted"/>
<dbReference type="AlphaFoldDB" id="A0A8J3LUJ2"/>
<comment type="caution">
    <text evidence="2">The sequence shown here is derived from an EMBL/GenBank/DDBJ whole genome shotgun (WGS) entry which is preliminary data.</text>
</comment>
<dbReference type="Proteomes" id="UP000630097">
    <property type="component" value="Unassembled WGS sequence"/>
</dbReference>